<protein>
    <submittedName>
        <fullName evidence="6">Predicted dehydrogenase</fullName>
    </submittedName>
</protein>
<dbReference type="InterPro" id="IPR000683">
    <property type="entry name" value="Gfo/Idh/MocA-like_OxRdtase_N"/>
</dbReference>
<evidence type="ECO:0000259" key="5">
    <source>
        <dbReference type="Pfam" id="PF22725"/>
    </source>
</evidence>
<accession>A0A1G8L4T4</accession>
<name>A0A1G8L4T4_9MICC</name>
<dbReference type="Pfam" id="PF01408">
    <property type="entry name" value="GFO_IDH_MocA"/>
    <property type="match status" value="1"/>
</dbReference>
<dbReference type="SUPFAM" id="SSF55347">
    <property type="entry name" value="Glyceraldehyde-3-phosphate dehydrogenase-like, C-terminal domain"/>
    <property type="match status" value="1"/>
</dbReference>
<comment type="similarity">
    <text evidence="1">Belongs to the Gfo/Idh/MocA family.</text>
</comment>
<evidence type="ECO:0000256" key="3">
    <source>
        <dbReference type="ARBA" id="ARBA00023027"/>
    </source>
</evidence>
<dbReference type="RefSeq" id="WP_090587301.1">
    <property type="nucleotide sequence ID" value="NZ_FNDT01000013.1"/>
</dbReference>
<organism evidence="6 7">
    <name type="scientific">Arthrobacter subterraneus</name>
    <dbReference type="NCBI Taxonomy" id="335973"/>
    <lineage>
        <taxon>Bacteria</taxon>
        <taxon>Bacillati</taxon>
        <taxon>Actinomycetota</taxon>
        <taxon>Actinomycetes</taxon>
        <taxon>Micrococcales</taxon>
        <taxon>Micrococcaceae</taxon>
        <taxon>Arthrobacter</taxon>
    </lineage>
</organism>
<feature type="domain" description="GFO/IDH/MocA-like oxidoreductase" evidence="5">
    <location>
        <begin position="133"/>
        <end position="251"/>
    </location>
</feature>
<gene>
    <name evidence="6" type="ORF">SAMN04488693_1136</name>
</gene>
<reference evidence="6 7" key="1">
    <citation type="submission" date="2016-10" db="EMBL/GenBank/DDBJ databases">
        <authorList>
            <person name="de Groot N.N."/>
        </authorList>
    </citation>
    <scope>NUCLEOTIDE SEQUENCE [LARGE SCALE GENOMIC DNA]</scope>
    <source>
        <strain evidence="6 7">NP_1H</strain>
    </source>
</reference>
<dbReference type="InterPro" id="IPR036291">
    <property type="entry name" value="NAD(P)-bd_dom_sf"/>
</dbReference>
<dbReference type="InterPro" id="IPR055170">
    <property type="entry name" value="GFO_IDH_MocA-like_dom"/>
</dbReference>
<dbReference type="EMBL" id="FNDT01000013">
    <property type="protein sequence ID" value="SDI50688.1"/>
    <property type="molecule type" value="Genomic_DNA"/>
</dbReference>
<keyword evidence="7" id="KW-1185">Reference proteome</keyword>
<dbReference type="Gene3D" id="3.30.360.10">
    <property type="entry name" value="Dihydrodipicolinate Reductase, domain 2"/>
    <property type="match status" value="1"/>
</dbReference>
<dbReference type="OrthoDB" id="256869at2"/>
<dbReference type="InterPro" id="IPR051317">
    <property type="entry name" value="Gfo/Idh/MocA_oxidoreduct"/>
</dbReference>
<evidence type="ECO:0000256" key="1">
    <source>
        <dbReference type="ARBA" id="ARBA00010928"/>
    </source>
</evidence>
<feature type="domain" description="Gfo/Idh/MocA-like oxidoreductase N-terminal" evidence="4">
    <location>
        <begin position="4"/>
        <end position="123"/>
    </location>
</feature>
<dbReference type="Gene3D" id="3.40.50.720">
    <property type="entry name" value="NAD(P)-binding Rossmann-like Domain"/>
    <property type="match status" value="1"/>
</dbReference>
<evidence type="ECO:0000313" key="7">
    <source>
        <dbReference type="Proteomes" id="UP000199258"/>
    </source>
</evidence>
<dbReference type="GO" id="GO:0016491">
    <property type="term" value="F:oxidoreductase activity"/>
    <property type="evidence" value="ECO:0007669"/>
    <property type="project" value="UniProtKB-KW"/>
</dbReference>
<dbReference type="AlphaFoldDB" id="A0A1G8L4T4"/>
<sequence length="340" mass="36922">MEHIRTAVVGFGLGGRVFHAPFISANPRYALEVVVTANDDRIAQVEAQYPEARIVRSADELEQQLDRLDLVVVSTPPATHAPLAERALRGGAAVVVDKPFVVDSADGERLIGIAREEGQLLTVFQNRRWDGDFLTVRKLLAEGTLGTVRRFESRMESYKPLVTKPWKATSNADEGGGILYDLGPHLIDQALQLFGDAELVHVERAAHRETGGPDDDVFLALRHASGVISHLWMNALAPQAAPRFRVTGSESAYTKWGADVQEAAVDAGMLPTDPGYGVEDKLAWGLLGFDQESTRLPTENGSYPAFYELLAAAIQNGAPVPVDPADSLRAHRIIEAALAF</sequence>
<dbReference type="STRING" id="335973.SAMN04488693_1136"/>
<proteinExistence type="inferred from homology"/>
<dbReference type="PANTHER" id="PTHR43708:SF5">
    <property type="entry name" value="CONSERVED EXPRESSED OXIDOREDUCTASE (EUROFUNG)-RELATED"/>
    <property type="match status" value="1"/>
</dbReference>
<dbReference type="Pfam" id="PF22725">
    <property type="entry name" value="GFO_IDH_MocA_C3"/>
    <property type="match status" value="1"/>
</dbReference>
<dbReference type="GO" id="GO:0000166">
    <property type="term" value="F:nucleotide binding"/>
    <property type="evidence" value="ECO:0007669"/>
    <property type="project" value="InterPro"/>
</dbReference>
<dbReference type="SUPFAM" id="SSF51735">
    <property type="entry name" value="NAD(P)-binding Rossmann-fold domains"/>
    <property type="match status" value="1"/>
</dbReference>
<dbReference type="Proteomes" id="UP000199258">
    <property type="component" value="Unassembled WGS sequence"/>
</dbReference>
<keyword evidence="3" id="KW-0520">NAD</keyword>
<keyword evidence="2" id="KW-0560">Oxidoreductase</keyword>
<dbReference type="PANTHER" id="PTHR43708">
    <property type="entry name" value="CONSERVED EXPRESSED OXIDOREDUCTASE (EUROFUNG)"/>
    <property type="match status" value="1"/>
</dbReference>
<evidence type="ECO:0000313" key="6">
    <source>
        <dbReference type="EMBL" id="SDI50688.1"/>
    </source>
</evidence>
<evidence type="ECO:0000256" key="2">
    <source>
        <dbReference type="ARBA" id="ARBA00023002"/>
    </source>
</evidence>
<evidence type="ECO:0000259" key="4">
    <source>
        <dbReference type="Pfam" id="PF01408"/>
    </source>
</evidence>